<evidence type="ECO:0000313" key="3">
    <source>
        <dbReference type="EMBL" id="ARU06736.1"/>
    </source>
</evidence>
<evidence type="ECO:0000313" key="4">
    <source>
        <dbReference type="Proteomes" id="UP000196138"/>
    </source>
</evidence>
<protein>
    <submittedName>
        <fullName evidence="3">Arylesterase</fullName>
    </submittedName>
</protein>
<dbReference type="Proteomes" id="UP000196138">
    <property type="component" value="Chromosome"/>
</dbReference>
<dbReference type="PROSITE" id="PS51318">
    <property type="entry name" value="TAT"/>
    <property type="match status" value="1"/>
</dbReference>
<dbReference type="InterPro" id="IPR013830">
    <property type="entry name" value="SGNH_hydro"/>
</dbReference>
<keyword evidence="4" id="KW-1185">Reference proteome</keyword>
<feature type="region of interest" description="Disordered" evidence="1">
    <location>
        <begin position="1"/>
        <end position="30"/>
    </location>
</feature>
<dbReference type="OrthoDB" id="9786188at2"/>
<dbReference type="CDD" id="cd01822">
    <property type="entry name" value="Lysophospholipase_L1_like"/>
    <property type="match status" value="1"/>
</dbReference>
<dbReference type="Gene3D" id="3.40.50.1110">
    <property type="entry name" value="SGNH hydrolase"/>
    <property type="match status" value="1"/>
</dbReference>
<dbReference type="PANTHER" id="PTHR30383:SF24">
    <property type="entry name" value="THIOESTERASE 1_PROTEASE 1_LYSOPHOSPHOLIPASE L1"/>
    <property type="match status" value="1"/>
</dbReference>
<dbReference type="KEGG" id="cser:CCO03_08035"/>
<dbReference type="PANTHER" id="PTHR30383">
    <property type="entry name" value="THIOESTERASE 1/PROTEASE 1/LYSOPHOSPHOLIPASE L1"/>
    <property type="match status" value="1"/>
</dbReference>
<dbReference type="GO" id="GO:0004622">
    <property type="term" value="F:phosphatidylcholine lysophospholipase activity"/>
    <property type="evidence" value="ECO:0007669"/>
    <property type="project" value="TreeGrafter"/>
</dbReference>
<evidence type="ECO:0000256" key="1">
    <source>
        <dbReference type="SAM" id="MobiDB-lite"/>
    </source>
</evidence>
<gene>
    <name evidence="3" type="ORF">CCO03_08035</name>
</gene>
<evidence type="ECO:0000259" key="2">
    <source>
        <dbReference type="Pfam" id="PF13472"/>
    </source>
</evidence>
<feature type="domain" description="SGNH hydrolase-type esterase" evidence="2">
    <location>
        <begin position="81"/>
        <end position="242"/>
    </location>
</feature>
<dbReference type="InterPro" id="IPR006311">
    <property type="entry name" value="TAT_signal"/>
</dbReference>
<dbReference type="SUPFAM" id="SSF52266">
    <property type="entry name" value="SGNH hydrolase"/>
    <property type="match status" value="1"/>
</dbReference>
<proteinExistence type="predicted"/>
<sequence>MRSRSGGVQHREREQNGDQDGGDGGVRSGTPRRHFIARAVGLALAGIAAPWSAHAAGGARSGAAPQPGGAGAVASGPRILVLGDSLSAEYGLRRGTGWVALLAQRLQQAGRPEQVVNASISGDTTSGGRARLAALLKQHQPQVLVIELGGNDALRGLPIAMTEQNLTAMVSQGQAAGAKVLLVGMQVPPNYGAAYTRDFEAVFAKVAQARQAALVPFLLKGVADAPDPTAQFQGDRIHPNEQAQPALLANVWPSLARLIGAKA</sequence>
<dbReference type="InterPro" id="IPR036514">
    <property type="entry name" value="SGNH_hydro_sf"/>
</dbReference>
<accession>A0A1Y0ET32</accession>
<dbReference type="AlphaFoldDB" id="A0A1Y0ET32"/>
<organism evidence="3 4">
    <name type="scientific">Comamonas serinivorans</name>
    <dbReference type="NCBI Taxonomy" id="1082851"/>
    <lineage>
        <taxon>Bacteria</taxon>
        <taxon>Pseudomonadati</taxon>
        <taxon>Pseudomonadota</taxon>
        <taxon>Betaproteobacteria</taxon>
        <taxon>Burkholderiales</taxon>
        <taxon>Comamonadaceae</taxon>
        <taxon>Comamonas</taxon>
    </lineage>
</organism>
<reference evidence="3 4" key="1">
    <citation type="submission" date="2017-05" db="EMBL/GenBank/DDBJ databases">
        <authorList>
            <person name="Song R."/>
            <person name="Chenine A.L."/>
            <person name="Ruprecht R.M."/>
        </authorList>
    </citation>
    <scope>NUCLEOTIDE SEQUENCE [LARGE SCALE GENOMIC DNA]</scope>
    <source>
        <strain evidence="3 4">DSM 26136</strain>
    </source>
</reference>
<dbReference type="EMBL" id="CP021455">
    <property type="protein sequence ID" value="ARU06736.1"/>
    <property type="molecule type" value="Genomic_DNA"/>
</dbReference>
<dbReference type="Pfam" id="PF13472">
    <property type="entry name" value="Lipase_GDSL_2"/>
    <property type="match status" value="1"/>
</dbReference>
<dbReference type="InterPro" id="IPR051532">
    <property type="entry name" value="Ester_Hydrolysis_Enzymes"/>
</dbReference>
<name>A0A1Y0ET32_9BURK</name>